<dbReference type="SUPFAM" id="SSF52540">
    <property type="entry name" value="P-loop containing nucleoside triphosphate hydrolases"/>
    <property type="match status" value="1"/>
</dbReference>
<feature type="domain" description="ABC transporter" evidence="8">
    <location>
        <begin position="343"/>
        <end position="577"/>
    </location>
</feature>
<feature type="domain" description="ABC transmembrane type-1" evidence="9">
    <location>
        <begin position="31"/>
        <end position="312"/>
    </location>
</feature>
<proteinExistence type="predicted"/>
<dbReference type="RefSeq" id="WP_169379624.1">
    <property type="nucleotide sequence ID" value="NZ_JAAXLA010000003.1"/>
</dbReference>
<keyword evidence="4 10" id="KW-0067">ATP-binding</keyword>
<keyword evidence="2 7" id="KW-0812">Transmembrane</keyword>
<dbReference type="GO" id="GO:0005524">
    <property type="term" value="F:ATP binding"/>
    <property type="evidence" value="ECO:0007669"/>
    <property type="project" value="UniProtKB-KW"/>
</dbReference>
<evidence type="ECO:0000256" key="6">
    <source>
        <dbReference type="ARBA" id="ARBA00023136"/>
    </source>
</evidence>
<dbReference type="CDD" id="cd07346">
    <property type="entry name" value="ABC_6TM_exporters"/>
    <property type="match status" value="1"/>
</dbReference>
<sequence length="582" mass="60103">MSRELLPVAGGARTRAAIAELLRPHRVRAGLAVAALVAGAAVSLLAAPLLGRIVDLVVAGHPPSAITGPVLLLVAVAIGQGLLAVLGIALVARVGEGMLAALRERFVGRALGLPLERIERAGSGDLTSRVTADVSLVGDAVRDAVPEFARAGLIIALTLVGLAVLDWRFLLAALLAVPVQVATARWYLTRSTPLYREQRLVGGAQQQQLLDTVGGAATVRAFRLRGDHTERVTRRSQDVVDLAMRVVRLQTGFFGRLNLAEFAGAAAVLATGFFLVRDGAASIGTVSAAALYFINLFTPVNQVLFLLDTVQSAGASLARIVGVADLPPEREPEHPVRPADASVRAKGVGHSYVDGHEVLDGVDLDIAPGTRVALVGASGAGKTTLAKLLAGVHRPARGTIDIGGAGLDEQGPAVVRETIALITQEVHVFAGPLADDLRLAKPGATADELRAALAAVDALQWAEALTDGLDTVVGTGGHALTAVQAQQLALARLVLADPPVAILDEATAEAGSSGARVLEGAAQRALAGRTGLMVAHRLTQAATADTVVVLEAGRVVEQGTHDELVTAGGRYARLWAAWSDAR</sequence>
<protein>
    <submittedName>
        <fullName evidence="10">ABC transporter ATP-binding protein</fullName>
    </submittedName>
</protein>
<dbReference type="SMART" id="SM00382">
    <property type="entry name" value="AAA"/>
    <property type="match status" value="1"/>
</dbReference>
<dbReference type="PROSITE" id="PS50893">
    <property type="entry name" value="ABC_TRANSPORTER_2"/>
    <property type="match status" value="1"/>
</dbReference>
<dbReference type="InterPro" id="IPR003593">
    <property type="entry name" value="AAA+_ATPase"/>
</dbReference>
<accession>A0ABX1S3V2</accession>
<evidence type="ECO:0000313" key="10">
    <source>
        <dbReference type="EMBL" id="NMH96261.1"/>
    </source>
</evidence>
<dbReference type="InterPro" id="IPR036640">
    <property type="entry name" value="ABC1_TM_sf"/>
</dbReference>
<evidence type="ECO:0000256" key="5">
    <source>
        <dbReference type="ARBA" id="ARBA00022989"/>
    </source>
</evidence>
<evidence type="ECO:0000256" key="2">
    <source>
        <dbReference type="ARBA" id="ARBA00022692"/>
    </source>
</evidence>
<comment type="caution">
    <text evidence="10">The sequence shown here is derived from an EMBL/GenBank/DDBJ whole genome shotgun (WGS) entry which is preliminary data.</text>
</comment>
<evidence type="ECO:0000259" key="8">
    <source>
        <dbReference type="PROSITE" id="PS50893"/>
    </source>
</evidence>
<dbReference type="InterPro" id="IPR003439">
    <property type="entry name" value="ABC_transporter-like_ATP-bd"/>
</dbReference>
<dbReference type="Gene3D" id="1.20.1560.10">
    <property type="entry name" value="ABC transporter type 1, transmembrane domain"/>
    <property type="match status" value="1"/>
</dbReference>
<dbReference type="EMBL" id="JAAXLA010000003">
    <property type="protein sequence ID" value="NMH96261.1"/>
    <property type="molecule type" value="Genomic_DNA"/>
</dbReference>
<dbReference type="PROSITE" id="PS50929">
    <property type="entry name" value="ABC_TM1F"/>
    <property type="match status" value="1"/>
</dbReference>
<name>A0ABX1S3V2_9PSEU</name>
<feature type="transmembrane region" description="Helical" evidence="7">
    <location>
        <begin position="70"/>
        <end position="95"/>
    </location>
</feature>
<dbReference type="PANTHER" id="PTHR43394">
    <property type="entry name" value="ATP-DEPENDENT PERMEASE MDL1, MITOCHONDRIAL"/>
    <property type="match status" value="1"/>
</dbReference>
<reference evidence="10 11" key="1">
    <citation type="submission" date="2020-04" db="EMBL/GenBank/DDBJ databases">
        <authorList>
            <person name="Klaysubun C."/>
            <person name="Duangmal K."/>
            <person name="Lipun K."/>
        </authorList>
    </citation>
    <scope>NUCLEOTIDE SEQUENCE [LARGE SCALE GENOMIC DNA]</scope>
    <source>
        <strain evidence="10 11">K10HN5</strain>
    </source>
</reference>
<dbReference type="SUPFAM" id="SSF90123">
    <property type="entry name" value="ABC transporter transmembrane region"/>
    <property type="match status" value="1"/>
</dbReference>
<keyword evidence="3" id="KW-0547">Nucleotide-binding</keyword>
<evidence type="ECO:0000256" key="3">
    <source>
        <dbReference type="ARBA" id="ARBA00022741"/>
    </source>
</evidence>
<evidence type="ECO:0000256" key="1">
    <source>
        <dbReference type="ARBA" id="ARBA00004651"/>
    </source>
</evidence>
<evidence type="ECO:0000256" key="4">
    <source>
        <dbReference type="ARBA" id="ARBA00022840"/>
    </source>
</evidence>
<dbReference type="Pfam" id="PF00005">
    <property type="entry name" value="ABC_tran"/>
    <property type="match status" value="1"/>
</dbReference>
<feature type="transmembrane region" description="Helical" evidence="7">
    <location>
        <begin position="280"/>
        <end position="298"/>
    </location>
</feature>
<dbReference type="Proteomes" id="UP000820669">
    <property type="component" value="Unassembled WGS sequence"/>
</dbReference>
<keyword evidence="5 7" id="KW-1133">Transmembrane helix</keyword>
<dbReference type="Gene3D" id="3.40.50.300">
    <property type="entry name" value="P-loop containing nucleotide triphosphate hydrolases"/>
    <property type="match status" value="1"/>
</dbReference>
<dbReference type="InterPro" id="IPR039421">
    <property type="entry name" value="Type_1_exporter"/>
</dbReference>
<gene>
    <name evidence="10" type="ORF">HF526_02820</name>
</gene>
<organism evidence="10 11">
    <name type="scientific">Pseudonocardia acidicola</name>
    <dbReference type="NCBI Taxonomy" id="2724939"/>
    <lineage>
        <taxon>Bacteria</taxon>
        <taxon>Bacillati</taxon>
        <taxon>Actinomycetota</taxon>
        <taxon>Actinomycetes</taxon>
        <taxon>Pseudonocardiales</taxon>
        <taxon>Pseudonocardiaceae</taxon>
        <taxon>Pseudonocardia</taxon>
    </lineage>
</organism>
<dbReference type="InterPro" id="IPR011527">
    <property type="entry name" value="ABC1_TM_dom"/>
</dbReference>
<feature type="transmembrane region" description="Helical" evidence="7">
    <location>
        <begin position="29"/>
        <end position="50"/>
    </location>
</feature>
<keyword evidence="6 7" id="KW-0472">Membrane</keyword>
<keyword evidence="11" id="KW-1185">Reference proteome</keyword>
<dbReference type="PANTHER" id="PTHR43394:SF1">
    <property type="entry name" value="ATP-BINDING CASSETTE SUB-FAMILY B MEMBER 10, MITOCHONDRIAL"/>
    <property type="match status" value="1"/>
</dbReference>
<feature type="transmembrane region" description="Helical" evidence="7">
    <location>
        <begin position="171"/>
        <end position="188"/>
    </location>
</feature>
<feature type="transmembrane region" description="Helical" evidence="7">
    <location>
        <begin position="148"/>
        <end position="165"/>
    </location>
</feature>
<evidence type="ECO:0000313" key="11">
    <source>
        <dbReference type="Proteomes" id="UP000820669"/>
    </source>
</evidence>
<comment type="subcellular location">
    <subcellularLocation>
        <location evidence="1">Cell membrane</location>
        <topology evidence="1">Multi-pass membrane protein</topology>
    </subcellularLocation>
</comment>
<evidence type="ECO:0000256" key="7">
    <source>
        <dbReference type="SAM" id="Phobius"/>
    </source>
</evidence>
<evidence type="ECO:0000259" key="9">
    <source>
        <dbReference type="PROSITE" id="PS50929"/>
    </source>
</evidence>
<dbReference type="Pfam" id="PF00664">
    <property type="entry name" value="ABC_membrane"/>
    <property type="match status" value="1"/>
</dbReference>
<feature type="transmembrane region" description="Helical" evidence="7">
    <location>
        <begin position="253"/>
        <end position="274"/>
    </location>
</feature>
<dbReference type="InterPro" id="IPR027417">
    <property type="entry name" value="P-loop_NTPase"/>
</dbReference>